<name>A0A327Z1I2_9ACTN</name>
<dbReference type="PANTHER" id="PTHR33164">
    <property type="entry name" value="TRANSCRIPTIONAL REGULATOR, MARR FAMILY"/>
    <property type="match status" value="1"/>
</dbReference>
<accession>A0A327Z1I2</accession>
<keyword evidence="3" id="KW-1185">Reference proteome</keyword>
<dbReference type="InterPro" id="IPR036388">
    <property type="entry name" value="WH-like_DNA-bd_sf"/>
</dbReference>
<comment type="caution">
    <text evidence="2">The sequence shown here is derived from an EMBL/GenBank/DDBJ whole genome shotgun (WGS) entry which is preliminary data.</text>
</comment>
<evidence type="ECO:0000313" key="2">
    <source>
        <dbReference type="EMBL" id="RAK28275.1"/>
    </source>
</evidence>
<dbReference type="Proteomes" id="UP000249341">
    <property type="component" value="Unassembled WGS sequence"/>
</dbReference>
<dbReference type="GO" id="GO:0006950">
    <property type="term" value="P:response to stress"/>
    <property type="evidence" value="ECO:0007669"/>
    <property type="project" value="TreeGrafter"/>
</dbReference>
<proteinExistence type="predicted"/>
<dbReference type="InterPro" id="IPR036390">
    <property type="entry name" value="WH_DNA-bd_sf"/>
</dbReference>
<gene>
    <name evidence="2" type="ORF">B0I29_12042</name>
</gene>
<dbReference type="Pfam" id="PF12802">
    <property type="entry name" value="MarR_2"/>
    <property type="match status" value="1"/>
</dbReference>
<evidence type="ECO:0000313" key="3">
    <source>
        <dbReference type="Proteomes" id="UP000249341"/>
    </source>
</evidence>
<dbReference type="PROSITE" id="PS50995">
    <property type="entry name" value="HTH_MARR_2"/>
    <property type="match status" value="1"/>
</dbReference>
<dbReference type="PANTHER" id="PTHR33164:SF99">
    <property type="entry name" value="MARR FAMILY REGULATORY PROTEIN"/>
    <property type="match status" value="1"/>
</dbReference>
<dbReference type="SUPFAM" id="SSF46785">
    <property type="entry name" value="Winged helix' DNA-binding domain"/>
    <property type="match status" value="1"/>
</dbReference>
<dbReference type="PRINTS" id="PR00598">
    <property type="entry name" value="HTHMARR"/>
</dbReference>
<protein>
    <submittedName>
        <fullName evidence="2">MarR family transcriptional regulator</fullName>
    </submittedName>
</protein>
<feature type="domain" description="HTH marR-type" evidence="1">
    <location>
        <begin position="16"/>
        <end position="152"/>
    </location>
</feature>
<dbReference type="AlphaFoldDB" id="A0A327Z1I2"/>
<dbReference type="OrthoDB" id="5432081at2"/>
<dbReference type="EMBL" id="QLMJ01000020">
    <property type="protein sequence ID" value="RAK28275.1"/>
    <property type="molecule type" value="Genomic_DNA"/>
</dbReference>
<dbReference type="SMART" id="SM00347">
    <property type="entry name" value="HTH_MARR"/>
    <property type="match status" value="1"/>
</dbReference>
<dbReference type="InterPro" id="IPR000835">
    <property type="entry name" value="HTH_MarR-typ"/>
</dbReference>
<reference evidence="2 3" key="1">
    <citation type="submission" date="2018-06" db="EMBL/GenBank/DDBJ databases">
        <title>Genomic Encyclopedia of Type Strains, Phase III (KMG-III): the genomes of soil and plant-associated and newly described type strains.</title>
        <authorList>
            <person name="Whitman W."/>
        </authorList>
    </citation>
    <scope>NUCLEOTIDE SEQUENCE [LARGE SCALE GENOMIC DNA]</scope>
    <source>
        <strain evidence="2 3">CGMCC 4.7090</strain>
    </source>
</reference>
<dbReference type="Gene3D" id="1.10.10.10">
    <property type="entry name" value="Winged helix-like DNA-binding domain superfamily/Winged helix DNA-binding domain"/>
    <property type="match status" value="1"/>
</dbReference>
<evidence type="ECO:0000259" key="1">
    <source>
        <dbReference type="PROSITE" id="PS50995"/>
    </source>
</evidence>
<dbReference type="InterPro" id="IPR039422">
    <property type="entry name" value="MarR/SlyA-like"/>
</dbReference>
<dbReference type="GO" id="GO:0003700">
    <property type="term" value="F:DNA-binding transcription factor activity"/>
    <property type="evidence" value="ECO:0007669"/>
    <property type="project" value="InterPro"/>
</dbReference>
<sequence>MTTVTEAEPRWLTDSEMRTWLNLAQVLILLPATLDRQLREDTGIPHAYYQILANLSDSPGRSMRMTDLARMVGTTPSRLSHAVASLEQRGWVQRQACPNDKRGQIACLTELGVATLRDAAPGHVAEVRRLVFDNLTPDEIAQLGEITSKLLPRLAAG</sequence>
<organism evidence="2 3">
    <name type="scientific">Actinoplanes lutulentus</name>
    <dbReference type="NCBI Taxonomy" id="1287878"/>
    <lineage>
        <taxon>Bacteria</taxon>
        <taxon>Bacillati</taxon>
        <taxon>Actinomycetota</taxon>
        <taxon>Actinomycetes</taxon>
        <taxon>Micromonosporales</taxon>
        <taxon>Micromonosporaceae</taxon>
        <taxon>Actinoplanes</taxon>
    </lineage>
</organism>